<accession>I4B0G6</accession>
<dbReference type="OrthoDB" id="334743at2"/>
<comment type="similarity">
    <text evidence="1">Belongs to the 4-hydroxybenzoyl-CoA thioesterase family.</text>
</comment>
<organism evidence="3 4">
    <name type="scientific">Turneriella parva (strain ATCC BAA-1111 / DSM 21527 / NCTC 11395 / H)</name>
    <name type="common">Leptospira parva</name>
    <dbReference type="NCBI Taxonomy" id="869212"/>
    <lineage>
        <taxon>Bacteria</taxon>
        <taxon>Pseudomonadati</taxon>
        <taxon>Spirochaetota</taxon>
        <taxon>Spirochaetia</taxon>
        <taxon>Leptospirales</taxon>
        <taxon>Leptospiraceae</taxon>
        <taxon>Turneriella</taxon>
    </lineage>
</organism>
<evidence type="ECO:0000256" key="1">
    <source>
        <dbReference type="ARBA" id="ARBA00005953"/>
    </source>
</evidence>
<dbReference type="Proteomes" id="UP000006048">
    <property type="component" value="Chromosome"/>
</dbReference>
<evidence type="ECO:0000256" key="2">
    <source>
        <dbReference type="ARBA" id="ARBA00022801"/>
    </source>
</evidence>
<dbReference type="AlphaFoldDB" id="I4B0G6"/>
<dbReference type="KEGG" id="tpx:Turpa_0111"/>
<dbReference type="PATRIC" id="fig|869212.3.peg.70"/>
<dbReference type="PANTHER" id="PTHR31793">
    <property type="entry name" value="4-HYDROXYBENZOYL-COA THIOESTERASE FAMILY MEMBER"/>
    <property type="match status" value="1"/>
</dbReference>
<dbReference type="Pfam" id="PF13279">
    <property type="entry name" value="4HBT_2"/>
    <property type="match status" value="1"/>
</dbReference>
<dbReference type="STRING" id="869212.Turpa_0111"/>
<dbReference type="CDD" id="cd00586">
    <property type="entry name" value="4HBT"/>
    <property type="match status" value="1"/>
</dbReference>
<dbReference type="RefSeq" id="WP_014801294.1">
    <property type="nucleotide sequence ID" value="NC_018020.1"/>
</dbReference>
<gene>
    <name evidence="3" type="ordered locus">Turpa_0111</name>
</gene>
<proteinExistence type="inferred from homology"/>
<dbReference type="GO" id="GO:0047617">
    <property type="term" value="F:fatty acyl-CoA hydrolase activity"/>
    <property type="evidence" value="ECO:0007669"/>
    <property type="project" value="TreeGrafter"/>
</dbReference>
<evidence type="ECO:0000313" key="4">
    <source>
        <dbReference type="Proteomes" id="UP000006048"/>
    </source>
</evidence>
<dbReference type="SUPFAM" id="SSF54637">
    <property type="entry name" value="Thioesterase/thiol ester dehydrase-isomerase"/>
    <property type="match status" value="1"/>
</dbReference>
<dbReference type="InterPro" id="IPR029069">
    <property type="entry name" value="HotDog_dom_sf"/>
</dbReference>
<keyword evidence="4" id="KW-1185">Reference proteome</keyword>
<dbReference type="PANTHER" id="PTHR31793:SF27">
    <property type="entry name" value="NOVEL THIOESTERASE SUPERFAMILY DOMAIN AND SAPOSIN A-TYPE DOMAIN CONTAINING PROTEIN (0610012H03RIK)"/>
    <property type="match status" value="1"/>
</dbReference>
<evidence type="ECO:0000313" key="3">
    <source>
        <dbReference type="EMBL" id="AFM10773.1"/>
    </source>
</evidence>
<name>I4B0G6_TURPD</name>
<protein>
    <submittedName>
        <fullName evidence="3">Thioesterase superfamily protein</fullName>
    </submittedName>
</protein>
<dbReference type="InterPro" id="IPR050563">
    <property type="entry name" value="4-hydroxybenzoyl-CoA_TE"/>
</dbReference>
<keyword evidence="2" id="KW-0378">Hydrolase</keyword>
<sequence length="177" mass="20271">MNPTNLAKELESEAWIDFQDCDPFGHLNNARYLNYFMRARTDQLKESYGFDLYAHTAETGNGWVVAQTHLAYLIPAKFNATVTIKTRLLHYDSFRIVPEAYMVSRDGKRIHALGWIEFIYVNTAKGRPVKYDEALQRFFAAISTEEPWGGENFAARVKELQKLNRSGSKTALEAVVN</sequence>
<dbReference type="HOGENOM" id="CLU_101141_4_2_12"/>
<reference evidence="3 4" key="1">
    <citation type="submission" date="2012-06" db="EMBL/GenBank/DDBJ databases">
        <title>The complete chromosome of genome of Turneriella parva DSM 21527.</title>
        <authorList>
            <consortium name="US DOE Joint Genome Institute (JGI-PGF)"/>
            <person name="Lucas S."/>
            <person name="Han J."/>
            <person name="Lapidus A."/>
            <person name="Bruce D."/>
            <person name="Goodwin L."/>
            <person name="Pitluck S."/>
            <person name="Peters L."/>
            <person name="Kyrpides N."/>
            <person name="Mavromatis K."/>
            <person name="Ivanova N."/>
            <person name="Mikhailova N."/>
            <person name="Chertkov O."/>
            <person name="Detter J.C."/>
            <person name="Tapia R."/>
            <person name="Han C."/>
            <person name="Land M."/>
            <person name="Hauser L."/>
            <person name="Markowitz V."/>
            <person name="Cheng J.-F."/>
            <person name="Hugenholtz P."/>
            <person name="Woyke T."/>
            <person name="Wu D."/>
            <person name="Gronow S."/>
            <person name="Wellnitz S."/>
            <person name="Brambilla E."/>
            <person name="Klenk H.-P."/>
            <person name="Eisen J.A."/>
        </authorList>
    </citation>
    <scope>NUCLEOTIDE SEQUENCE [LARGE SCALE GENOMIC DNA]</scope>
    <source>
        <strain evidence="4">ATCC BAA-1111 / DSM 21527 / NCTC 11395 / H</strain>
    </source>
</reference>
<dbReference type="Gene3D" id="3.10.129.10">
    <property type="entry name" value="Hotdog Thioesterase"/>
    <property type="match status" value="1"/>
</dbReference>
<dbReference type="EMBL" id="CP002959">
    <property type="protein sequence ID" value="AFM10773.1"/>
    <property type="molecule type" value="Genomic_DNA"/>
</dbReference>